<evidence type="ECO:0000313" key="1">
    <source>
        <dbReference type="EMBL" id="MDU9003489.1"/>
    </source>
</evidence>
<accession>A0ABU3VBF9</accession>
<dbReference type="EMBL" id="JASMWN010000003">
    <property type="protein sequence ID" value="MDU9003489.1"/>
    <property type="molecule type" value="Genomic_DNA"/>
</dbReference>
<protein>
    <submittedName>
        <fullName evidence="1">Uncharacterized protein</fullName>
    </submittedName>
</protein>
<name>A0ABU3VBF9_9RHOB</name>
<reference evidence="2" key="1">
    <citation type="submission" date="2023-05" db="EMBL/GenBank/DDBJ databases">
        <title>Sedimentitalea sp. nov. JM2-8.</title>
        <authorList>
            <person name="Huang J."/>
        </authorList>
    </citation>
    <scope>NUCLEOTIDE SEQUENCE [LARGE SCALE GENOMIC DNA]</scope>
    <source>
        <strain evidence="2">KHS03</strain>
    </source>
</reference>
<sequence length="60" mass="6716">MIKYCYPDGDWCYRALHTTHAVLHTAKGKLIARMEKGDGSGLYEFESTGFELIGPGQIHT</sequence>
<proteinExistence type="predicted"/>
<gene>
    <name evidence="1" type="ORF">QO231_06435</name>
</gene>
<keyword evidence="2" id="KW-1185">Reference proteome</keyword>
<comment type="caution">
    <text evidence="1">The sequence shown here is derived from an EMBL/GenBank/DDBJ whole genome shotgun (WGS) entry which is preliminary data.</text>
</comment>
<evidence type="ECO:0000313" key="2">
    <source>
        <dbReference type="Proteomes" id="UP001255416"/>
    </source>
</evidence>
<dbReference type="RefSeq" id="WP_316774416.1">
    <property type="nucleotide sequence ID" value="NZ_JASMWN010000003.1"/>
</dbReference>
<organism evidence="1 2">
    <name type="scientific">Sedimentitalea todarodis</name>
    <dbReference type="NCBI Taxonomy" id="1631240"/>
    <lineage>
        <taxon>Bacteria</taxon>
        <taxon>Pseudomonadati</taxon>
        <taxon>Pseudomonadota</taxon>
        <taxon>Alphaproteobacteria</taxon>
        <taxon>Rhodobacterales</taxon>
        <taxon>Paracoccaceae</taxon>
        <taxon>Sedimentitalea</taxon>
    </lineage>
</organism>
<dbReference type="Proteomes" id="UP001255416">
    <property type="component" value="Unassembled WGS sequence"/>
</dbReference>